<protein>
    <submittedName>
        <fullName evidence="2">Uncharacterized protein</fullName>
    </submittedName>
</protein>
<keyword evidence="1" id="KW-0732">Signal</keyword>
<dbReference type="PROSITE" id="PS51257">
    <property type="entry name" value="PROKAR_LIPOPROTEIN"/>
    <property type="match status" value="1"/>
</dbReference>
<dbReference type="AlphaFoldDB" id="A0A2M9CD39"/>
<feature type="chain" id="PRO_5039625486" evidence="1">
    <location>
        <begin position="24"/>
        <end position="299"/>
    </location>
</feature>
<name>A0A2M9CD39_9CELL</name>
<accession>A0A2M9CD39</accession>
<proteinExistence type="predicted"/>
<gene>
    <name evidence="2" type="ORF">CLV28_2709</name>
</gene>
<dbReference type="EMBL" id="PGFE01000005">
    <property type="protein sequence ID" value="PJJ69246.1"/>
    <property type="molecule type" value="Genomic_DNA"/>
</dbReference>
<organism evidence="2 3">
    <name type="scientific">Sediminihabitans luteus</name>
    <dbReference type="NCBI Taxonomy" id="1138585"/>
    <lineage>
        <taxon>Bacteria</taxon>
        <taxon>Bacillati</taxon>
        <taxon>Actinomycetota</taxon>
        <taxon>Actinomycetes</taxon>
        <taxon>Micrococcales</taxon>
        <taxon>Cellulomonadaceae</taxon>
        <taxon>Sediminihabitans</taxon>
    </lineage>
</organism>
<sequence length="299" mass="31857">MNVRRRAVAVGAGALLVTLAGCAPDDAPSGAAGVVVLDEERGEIRLPIDEYIPQRTDSGLLASASQAMAVGCAREAGISFMAPAPIENEIYRSEGLFGPWTTWQAEKFGFVSPTLSDADLREGGVVPEDYGVPGDPAALAQVLEVNDAMSAADQEAVLECYDAPGQKAFRLPSGPGPWLAEFGAADERARTSEAVVAARAELDDCLRREGLEPDPETFVVGADENVIDEEQIGLAVTYVACKQETRFTETVAQVFADEQAQVVEKYDDDLAAVAAELVTVREAAREYVADHPEVFEPPQ</sequence>
<evidence type="ECO:0000313" key="3">
    <source>
        <dbReference type="Proteomes" id="UP000231693"/>
    </source>
</evidence>
<comment type="caution">
    <text evidence="2">The sequence shown here is derived from an EMBL/GenBank/DDBJ whole genome shotgun (WGS) entry which is preliminary data.</text>
</comment>
<keyword evidence="3" id="KW-1185">Reference proteome</keyword>
<dbReference type="Proteomes" id="UP000231693">
    <property type="component" value="Unassembled WGS sequence"/>
</dbReference>
<evidence type="ECO:0000313" key="2">
    <source>
        <dbReference type="EMBL" id="PJJ69246.1"/>
    </source>
</evidence>
<evidence type="ECO:0000256" key="1">
    <source>
        <dbReference type="SAM" id="SignalP"/>
    </source>
</evidence>
<feature type="signal peptide" evidence="1">
    <location>
        <begin position="1"/>
        <end position="23"/>
    </location>
</feature>
<reference evidence="2 3" key="1">
    <citation type="submission" date="2017-11" db="EMBL/GenBank/DDBJ databases">
        <title>Genomic Encyclopedia of Archaeal and Bacterial Type Strains, Phase II (KMG-II): From Individual Species to Whole Genera.</title>
        <authorList>
            <person name="Goeker M."/>
        </authorList>
    </citation>
    <scope>NUCLEOTIDE SEQUENCE [LARGE SCALE GENOMIC DNA]</scope>
    <source>
        <strain evidence="2 3">DSM 25478</strain>
    </source>
</reference>